<dbReference type="PROSITE" id="PS51012">
    <property type="entry name" value="ABC_TM2"/>
    <property type="match status" value="1"/>
</dbReference>
<dbReference type="InterPro" id="IPR013525">
    <property type="entry name" value="ABC2_TM"/>
</dbReference>
<dbReference type="InterPro" id="IPR000412">
    <property type="entry name" value="ABC_2_transport"/>
</dbReference>
<keyword evidence="6" id="KW-1003">Cell membrane</keyword>
<feature type="transmembrane region" description="Helical" evidence="6">
    <location>
        <begin position="63"/>
        <end position="85"/>
    </location>
</feature>
<dbReference type="PIRSF" id="PIRSF006648">
    <property type="entry name" value="DrrB"/>
    <property type="match status" value="1"/>
</dbReference>
<evidence type="ECO:0000256" key="6">
    <source>
        <dbReference type="RuleBase" id="RU361157"/>
    </source>
</evidence>
<comment type="subcellular location">
    <subcellularLocation>
        <location evidence="6">Cell membrane</location>
        <topology evidence="6">Multi-pass membrane protein</topology>
    </subcellularLocation>
    <subcellularLocation>
        <location evidence="1">Membrane</location>
        <topology evidence="1">Multi-pass membrane protein</topology>
    </subcellularLocation>
</comment>
<dbReference type="InterPro" id="IPR051784">
    <property type="entry name" value="Nod_factor_ABC_transporter"/>
</dbReference>
<dbReference type="Pfam" id="PF01061">
    <property type="entry name" value="ABC2_membrane"/>
    <property type="match status" value="1"/>
</dbReference>
<dbReference type="PANTHER" id="PTHR43229:SF2">
    <property type="entry name" value="NODULATION PROTEIN J"/>
    <property type="match status" value="1"/>
</dbReference>
<evidence type="ECO:0000256" key="2">
    <source>
        <dbReference type="ARBA" id="ARBA00022692"/>
    </source>
</evidence>
<proteinExistence type="inferred from homology"/>
<evidence type="ECO:0000256" key="4">
    <source>
        <dbReference type="ARBA" id="ARBA00023136"/>
    </source>
</evidence>
<feature type="transmembrane region" description="Helical" evidence="6">
    <location>
        <begin position="226"/>
        <end position="248"/>
    </location>
</feature>
<evidence type="ECO:0000313" key="8">
    <source>
        <dbReference type="EMBL" id="NED93771.1"/>
    </source>
</evidence>
<evidence type="ECO:0000256" key="1">
    <source>
        <dbReference type="ARBA" id="ARBA00004141"/>
    </source>
</evidence>
<keyword evidence="6" id="KW-0813">Transport</keyword>
<evidence type="ECO:0000259" key="7">
    <source>
        <dbReference type="PROSITE" id="PS51012"/>
    </source>
</evidence>
<reference evidence="8 9" key="1">
    <citation type="submission" date="2020-02" db="EMBL/GenBank/DDBJ databases">
        <authorList>
            <person name="Li X.-J."/>
            <person name="Feng X.-M."/>
        </authorList>
    </citation>
    <scope>NUCLEOTIDE SEQUENCE [LARGE SCALE GENOMIC DNA]</scope>
    <source>
        <strain evidence="8 9">CGMCC 4.7225</strain>
    </source>
</reference>
<name>A0A6N9YFE1_9ACTN</name>
<feature type="transmembrane region" description="Helical" evidence="6">
    <location>
        <begin position="105"/>
        <end position="130"/>
    </location>
</feature>
<feature type="transmembrane region" description="Helical" evidence="6">
    <location>
        <begin position="172"/>
        <end position="190"/>
    </location>
</feature>
<protein>
    <recommendedName>
        <fullName evidence="6">Transport permease protein</fullName>
    </recommendedName>
</protein>
<evidence type="ECO:0000313" key="9">
    <source>
        <dbReference type="Proteomes" id="UP000469185"/>
    </source>
</evidence>
<dbReference type="InterPro" id="IPR047817">
    <property type="entry name" value="ABC2_TM_bact-type"/>
</dbReference>
<keyword evidence="5" id="KW-0046">Antibiotic resistance</keyword>
<keyword evidence="3 6" id="KW-1133">Transmembrane helix</keyword>
<feature type="transmembrane region" description="Helical" evidence="6">
    <location>
        <begin position="21"/>
        <end position="43"/>
    </location>
</feature>
<organism evidence="8 9">
    <name type="scientific">Phytoactinopolyspora alkaliphila</name>
    <dbReference type="NCBI Taxonomy" id="1783498"/>
    <lineage>
        <taxon>Bacteria</taxon>
        <taxon>Bacillati</taxon>
        <taxon>Actinomycetota</taxon>
        <taxon>Actinomycetes</taxon>
        <taxon>Jiangellales</taxon>
        <taxon>Jiangellaceae</taxon>
        <taxon>Phytoactinopolyspora</taxon>
    </lineage>
</organism>
<dbReference type="Proteomes" id="UP000469185">
    <property type="component" value="Unassembled WGS sequence"/>
</dbReference>
<dbReference type="GO" id="GO:0140359">
    <property type="term" value="F:ABC-type transporter activity"/>
    <property type="evidence" value="ECO:0007669"/>
    <property type="project" value="InterPro"/>
</dbReference>
<accession>A0A6N9YFE1</accession>
<keyword evidence="9" id="KW-1185">Reference proteome</keyword>
<dbReference type="GO" id="GO:0046677">
    <property type="term" value="P:response to antibiotic"/>
    <property type="evidence" value="ECO:0007669"/>
    <property type="project" value="UniProtKB-KW"/>
</dbReference>
<gene>
    <name evidence="8" type="ORF">G1H11_00390</name>
</gene>
<dbReference type="EMBL" id="JAAGOB010000001">
    <property type="protein sequence ID" value="NED93771.1"/>
    <property type="molecule type" value="Genomic_DNA"/>
</dbReference>
<evidence type="ECO:0000256" key="5">
    <source>
        <dbReference type="ARBA" id="ARBA00023251"/>
    </source>
</evidence>
<keyword evidence="2 6" id="KW-0812">Transmembrane</keyword>
<dbReference type="PANTHER" id="PTHR43229">
    <property type="entry name" value="NODULATION PROTEIN J"/>
    <property type="match status" value="1"/>
</dbReference>
<comment type="caution">
    <text evidence="8">The sequence shown here is derived from an EMBL/GenBank/DDBJ whole genome shotgun (WGS) entry which is preliminary data.</text>
</comment>
<dbReference type="GO" id="GO:0043190">
    <property type="term" value="C:ATP-binding cassette (ABC) transporter complex"/>
    <property type="evidence" value="ECO:0007669"/>
    <property type="project" value="InterPro"/>
</dbReference>
<feature type="transmembrane region" description="Helical" evidence="6">
    <location>
        <begin position="136"/>
        <end position="160"/>
    </location>
</feature>
<keyword evidence="4 6" id="KW-0472">Membrane</keyword>
<evidence type="ECO:0000256" key="3">
    <source>
        <dbReference type="ARBA" id="ARBA00022989"/>
    </source>
</evidence>
<sequence length="254" mass="27321">MWARAFSYWMASYRRIWRGSLVSGFLNPVLFLAAMGIGLGALVDNGSAGGVQGVTYLTFLAPGILAAQAMQTAVFESTFPVLGAVKWQRQYHAMLAAPLGVPDLVVGHLVFVAMRVAITSTAFLLITVAFGAIGSWWAVLTLPVAVLTGLAFAAPVFALAARQDGPGGFNMLFRFIIMPMFLFSGTFFPVEQLPAALELVAMVTPLWHAVELCRGLALETMTMVPALGHVAYLLLWVGAGLWLALASFRKRLVL</sequence>
<dbReference type="AlphaFoldDB" id="A0A6N9YFE1"/>
<comment type="similarity">
    <text evidence="6">Belongs to the ABC-2 integral membrane protein family.</text>
</comment>
<feature type="domain" description="ABC transmembrane type-2" evidence="7">
    <location>
        <begin position="19"/>
        <end position="251"/>
    </location>
</feature>
<dbReference type="PRINTS" id="PR00164">
    <property type="entry name" value="ABC2TRNSPORT"/>
</dbReference>